<protein>
    <submittedName>
        <fullName evidence="1">Uncharacterized protein</fullName>
    </submittedName>
</protein>
<sequence>MKVAQGFLLSVLAFGIVGSGVAYSATELTLDDNVPGQANAAKDISVMGWMRRSEHIGDAANVFFTITNNSRDAHLITGVSSPDCRSIVAHHSEQESTSHTADLLSHFALPPKIPLVFPVGGYHLVCQGMSSDVAVGTKVPLTFTFLGGTSLTVQFEVRQTPPSTSP</sequence>
<dbReference type="eggNOG" id="COG2847">
    <property type="taxonomic scope" value="Bacteria"/>
</dbReference>
<dbReference type="RefSeq" id="WP_070402672.1">
    <property type="nucleotide sequence ID" value="NZ_BJVW01000003.1"/>
</dbReference>
<evidence type="ECO:0000313" key="2">
    <source>
        <dbReference type="Proteomes" id="UP000179145"/>
    </source>
</evidence>
<dbReference type="InterPro" id="IPR036182">
    <property type="entry name" value="PCuAC_sf"/>
</dbReference>
<dbReference type="PANTHER" id="PTHR36302:SF1">
    <property type="entry name" value="COPPER CHAPERONE PCU(A)C"/>
    <property type="match status" value="1"/>
</dbReference>
<reference evidence="1 2" key="1">
    <citation type="journal article" date="2016" name="Microb. Cell Fact.">
        <title>Dissection of exopolysaccharide biosynthesis in Kozakia baliensis.</title>
        <authorList>
            <person name="Brandt J.U."/>
            <person name="Jakob F."/>
            <person name="Behr J."/>
            <person name="Geissler A.J."/>
            <person name="Vogel R.F."/>
        </authorList>
    </citation>
    <scope>NUCLEOTIDE SEQUENCE [LARGE SCALE GENOMIC DNA]</scope>
    <source>
        <strain evidence="1 2">DSM 14400</strain>
    </source>
</reference>
<dbReference type="AlphaFoldDB" id="A0A1D8UTM9"/>
<dbReference type="SUPFAM" id="SSF110087">
    <property type="entry name" value="DR1885-like metal-binding protein"/>
    <property type="match status" value="1"/>
</dbReference>
<dbReference type="InterPro" id="IPR007410">
    <property type="entry name" value="LpqE-like"/>
</dbReference>
<organism evidence="1 2">
    <name type="scientific">Kozakia baliensis</name>
    <dbReference type="NCBI Taxonomy" id="153496"/>
    <lineage>
        <taxon>Bacteria</taxon>
        <taxon>Pseudomonadati</taxon>
        <taxon>Pseudomonadota</taxon>
        <taxon>Alphaproteobacteria</taxon>
        <taxon>Acetobacterales</taxon>
        <taxon>Acetobacteraceae</taxon>
        <taxon>Kozakia</taxon>
    </lineage>
</organism>
<dbReference type="InterPro" id="IPR058248">
    <property type="entry name" value="Lxx211020-like"/>
</dbReference>
<dbReference type="STRING" id="153496.A0U89_07310"/>
<keyword evidence="2" id="KW-1185">Reference proteome</keyword>
<name>A0A1D8UTM9_9PROT</name>
<gene>
    <name evidence="1" type="ORF">A0U89_07310</name>
</gene>
<dbReference type="Pfam" id="PF04314">
    <property type="entry name" value="PCuAC"/>
    <property type="match status" value="1"/>
</dbReference>
<proteinExistence type="predicted"/>
<dbReference type="Proteomes" id="UP000179145">
    <property type="component" value="Chromosome"/>
</dbReference>
<dbReference type="PANTHER" id="PTHR36302">
    <property type="entry name" value="BLR7088 PROTEIN"/>
    <property type="match status" value="1"/>
</dbReference>
<dbReference type="Gene3D" id="2.60.40.1890">
    <property type="entry name" value="PCu(A)C copper chaperone"/>
    <property type="match status" value="1"/>
</dbReference>
<dbReference type="KEGG" id="kba:A0U89_07310"/>
<dbReference type="OrthoDB" id="7261436at2"/>
<evidence type="ECO:0000313" key="1">
    <source>
        <dbReference type="EMBL" id="AOX16979.1"/>
    </source>
</evidence>
<accession>A0A1D8UTM9</accession>
<dbReference type="EMBL" id="CP014674">
    <property type="protein sequence ID" value="AOX16979.1"/>
    <property type="molecule type" value="Genomic_DNA"/>
</dbReference>